<accession>A0ABS7FNH3</accession>
<evidence type="ECO:0000256" key="3">
    <source>
        <dbReference type="ARBA" id="ARBA00022692"/>
    </source>
</evidence>
<keyword evidence="6 8" id="KW-0472">Membrane</keyword>
<evidence type="ECO:0000256" key="4">
    <source>
        <dbReference type="ARBA" id="ARBA00022737"/>
    </source>
</evidence>
<evidence type="ECO:0000313" key="12">
    <source>
        <dbReference type="Proteomes" id="UP000774570"/>
    </source>
</evidence>
<comment type="caution">
    <text evidence="11">The sequence shown here is derived from an EMBL/GenBank/DDBJ whole genome shotgun (WGS) entry which is preliminary data.</text>
</comment>
<dbReference type="PANTHER" id="PTHR43099">
    <property type="entry name" value="UPF0053 PROTEIN YRKA"/>
    <property type="match status" value="1"/>
</dbReference>
<keyword evidence="4" id="KW-0677">Repeat</keyword>
<keyword evidence="3 8" id="KW-0812">Transmembrane</keyword>
<dbReference type="PANTHER" id="PTHR43099:SF5">
    <property type="entry name" value="HLYC_CORC FAMILY TRANSPORTER"/>
    <property type="match status" value="1"/>
</dbReference>
<dbReference type="PROSITE" id="PS51371">
    <property type="entry name" value="CBS"/>
    <property type="match status" value="1"/>
</dbReference>
<dbReference type="SUPFAM" id="SSF54631">
    <property type="entry name" value="CBS-domain pair"/>
    <property type="match status" value="1"/>
</dbReference>
<evidence type="ECO:0000256" key="8">
    <source>
        <dbReference type="PROSITE-ProRule" id="PRU01193"/>
    </source>
</evidence>
<dbReference type="Pfam" id="PF00571">
    <property type="entry name" value="CBS"/>
    <property type="match status" value="1"/>
</dbReference>
<dbReference type="InterPro" id="IPR051676">
    <property type="entry name" value="UPF0053_domain"/>
</dbReference>
<name>A0ABS7FNH3_9ACTN</name>
<dbReference type="EMBL" id="JAIBOA010000003">
    <property type="protein sequence ID" value="MBW8481937.1"/>
    <property type="molecule type" value="Genomic_DNA"/>
</dbReference>
<dbReference type="Pfam" id="PF01595">
    <property type="entry name" value="CNNM"/>
    <property type="match status" value="1"/>
</dbReference>
<keyword evidence="5 8" id="KW-1133">Transmembrane helix</keyword>
<dbReference type="InterPro" id="IPR000644">
    <property type="entry name" value="CBS_dom"/>
</dbReference>
<evidence type="ECO:0000259" key="9">
    <source>
        <dbReference type="PROSITE" id="PS51371"/>
    </source>
</evidence>
<dbReference type="Gene3D" id="3.10.580.10">
    <property type="entry name" value="CBS-domain"/>
    <property type="match status" value="1"/>
</dbReference>
<dbReference type="InterPro" id="IPR002550">
    <property type="entry name" value="CNNM"/>
</dbReference>
<keyword evidence="12" id="KW-1185">Reference proteome</keyword>
<keyword evidence="2" id="KW-1003">Cell membrane</keyword>
<feature type="domain" description="CBS" evidence="9">
    <location>
        <begin position="281"/>
        <end position="339"/>
    </location>
</feature>
<evidence type="ECO:0000256" key="5">
    <source>
        <dbReference type="ARBA" id="ARBA00022989"/>
    </source>
</evidence>
<dbReference type="InterPro" id="IPR044751">
    <property type="entry name" value="Ion_transp-like_CBS"/>
</dbReference>
<organism evidence="11 12">
    <name type="scientific">Actinomadura parmotrematis</name>
    <dbReference type="NCBI Taxonomy" id="2864039"/>
    <lineage>
        <taxon>Bacteria</taxon>
        <taxon>Bacillati</taxon>
        <taxon>Actinomycetota</taxon>
        <taxon>Actinomycetes</taxon>
        <taxon>Streptosporangiales</taxon>
        <taxon>Thermomonosporaceae</taxon>
        <taxon>Actinomadura</taxon>
    </lineage>
</organism>
<protein>
    <submittedName>
        <fullName evidence="11">Hemolysin family protein</fullName>
    </submittedName>
</protein>
<sequence length="345" mass="36123">MSPAASLVVTVLLLLGNGFFVAAEFALVAANRGQLERAAATGSRPAQAALAGVRELSLMLAGAQFGITMCSLGLAIVTEPAVEHLLEPPLHAVGVPEAGAKAVAFAATLALVTFLHMVVGEMAPKSWTIAAPERAALILALPFRAFAKVSRPVLAALNGLTNALLRLVRVAPRDELESHTDPQGLRHLVGESRRLGLIGRHDHELLHRTISSREATLAPLTVPAERVTTIDADASPAEIRRVATASGHSRLLVLSAARPIGIVHVRAAVATPDEDRRAADLATPAPSLPSGTTVLDAVSRMRRARAQIAVVRSPESAFAGIVTLDDLLVQLLATPQTGEPAPVRR</sequence>
<evidence type="ECO:0000256" key="1">
    <source>
        <dbReference type="ARBA" id="ARBA00004651"/>
    </source>
</evidence>
<dbReference type="SMART" id="SM00116">
    <property type="entry name" value="CBS"/>
    <property type="match status" value="2"/>
</dbReference>
<dbReference type="Proteomes" id="UP000774570">
    <property type="component" value="Unassembled WGS sequence"/>
</dbReference>
<feature type="domain" description="CNNM transmembrane" evidence="10">
    <location>
        <begin position="1"/>
        <end position="205"/>
    </location>
</feature>
<proteinExistence type="predicted"/>
<comment type="subcellular location">
    <subcellularLocation>
        <location evidence="1">Cell membrane</location>
        <topology evidence="1">Multi-pass membrane protein</topology>
    </subcellularLocation>
</comment>
<dbReference type="PROSITE" id="PS51846">
    <property type="entry name" value="CNNM"/>
    <property type="match status" value="1"/>
</dbReference>
<evidence type="ECO:0000256" key="6">
    <source>
        <dbReference type="ARBA" id="ARBA00023136"/>
    </source>
</evidence>
<dbReference type="InterPro" id="IPR046342">
    <property type="entry name" value="CBS_dom_sf"/>
</dbReference>
<evidence type="ECO:0000313" key="11">
    <source>
        <dbReference type="EMBL" id="MBW8481937.1"/>
    </source>
</evidence>
<evidence type="ECO:0000259" key="10">
    <source>
        <dbReference type="PROSITE" id="PS51846"/>
    </source>
</evidence>
<reference evidence="11 12" key="1">
    <citation type="submission" date="2021-07" db="EMBL/GenBank/DDBJ databases">
        <title>Actinomadura sp. PM05-2 isolated from lichen.</title>
        <authorList>
            <person name="Somphong A."/>
            <person name="Phongsopitanun W."/>
            <person name="Tanasupawat S."/>
            <person name="Peongsungnone V."/>
        </authorList>
    </citation>
    <scope>NUCLEOTIDE SEQUENCE [LARGE SCALE GENOMIC DNA]</scope>
    <source>
        <strain evidence="11 12">PM05-2</strain>
    </source>
</reference>
<dbReference type="CDD" id="cd04590">
    <property type="entry name" value="CBS_pair_CorC_HlyC_assoc"/>
    <property type="match status" value="1"/>
</dbReference>
<gene>
    <name evidence="11" type="ORF">K1Y72_06140</name>
</gene>
<evidence type="ECO:0000256" key="2">
    <source>
        <dbReference type="ARBA" id="ARBA00022475"/>
    </source>
</evidence>
<keyword evidence="7" id="KW-0129">CBS domain</keyword>
<dbReference type="RefSeq" id="WP_220164073.1">
    <property type="nucleotide sequence ID" value="NZ_JAIBOA010000003.1"/>
</dbReference>
<evidence type="ECO:0000256" key="7">
    <source>
        <dbReference type="PROSITE-ProRule" id="PRU00703"/>
    </source>
</evidence>